<dbReference type="VEuPathDB" id="AmoebaDB:ACA1_047810"/>
<accession>L8GTP8</accession>
<name>L8GTP8_ACACF</name>
<evidence type="ECO:0000313" key="2">
    <source>
        <dbReference type="Proteomes" id="UP000011083"/>
    </source>
</evidence>
<organism evidence="1 2">
    <name type="scientific">Acanthamoeba castellanii (strain ATCC 30010 / Neff)</name>
    <dbReference type="NCBI Taxonomy" id="1257118"/>
    <lineage>
        <taxon>Eukaryota</taxon>
        <taxon>Amoebozoa</taxon>
        <taxon>Discosea</taxon>
        <taxon>Longamoebia</taxon>
        <taxon>Centramoebida</taxon>
        <taxon>Acanthamoebidae</taxon>
        <taxon>Acanthamoeba</taxon>
    </lineage>
</organism>
<reference evidence="1 2" key="1">
    <citation type="journal article" date="2013" name="Genome Biol.">
        <title>Genome of Acanthamoeba castellanii highlights extensive lateral gene transfer and early evolution of tyrosine kinase signaling.</title>
        <authorList>
            <person name="Clarke M."/>
            <person name="Lohan A.J."/>
            <person name="Liu B."/>
            <person name="Lagkouvardos I."/>
            <person name="Roy S."/>
            <person name="Zafar N."/>
            <person name="Bertelli C."/>
            <person name="Schilde C."/>
            <person name="Kianianmomeni A."/>
            <person name="Burglin T.R."/>
            <person name="Frech C."/>
            <person name="Turcotte B."/>
            <person name="Kopec K.O."/>
            <person name="Synnott J.M."/>
            <person name="Choo C."/>
            <person name="Paponov I."/>
            <person name="Finkler A."/>
            <person name="Soon Heng Tan C."/>
            <person name="Hutchins A.P."/>
            <person name="Weinmeier T."/>
            <person name="Rattei T."/>
            <person name="Chu J.S."/>
            <person name="Gimenez G."/>
            <person name="Irimia M."/>
            <person name="Rigden D.J."/>
            <person name="Fitzpatrick D.A."/>
            <person name="Lorenzo-Morales J."/>
            <person name="Bateman A."/>
            <person name="Chiu C.H."/>
            <person name="Tang P."/>
            <person name="Hegemann P."/>
            <person name="Fromm H."/>
            <person name="Raoult D."/>
            <person name="Greub G."/>
            <person name="Miranda-Saavedra D."/>
            <person name="Chen N."/>
            <person name="Nash P."/>
            <person name="Ginger M.L."/>
            <person name="Horn M."/>
            <person name="Schaap P."/>
            <person name="Caler L."/>
            <person name="Loftus B."/>
        </authorList>
    </citation>
    <scope>NUCLEOTIDE SEQUENCE [LARGE SCALE GENOMIC DNA]</scope>
    <source>
        <strain evidence="1 2">Neff</strain>
    </source>
</reference>
<protein>
    <submittedName>
        <fullName evidence="1">Uncharacterized protein</fullName>
    </submittedName>
</protein>
<gene>
    <name evidence="1" type="ORF">ACA1_047810</name>
</gene>
<dbReference type="GeneID" id="14917070"/>
<proteinExistence type="predicted"/>
<dbReference type="EMBL" id="KB008000">
    <property type="protein sequence ID" value="ELR16390.1"/>
    <property type="molecule type" value="Genomic_DNA"/>
</dbReference>
<keyword evidence="2" id="KW-1185">Reference proteome</keyword>
<dbReference type="RefSeq" id="XP_004338403.1">
    <property type="nucleotide sequence ID" value="XM_004338355.1"/>
</dbReference>
<dbReference type="AlphaFoldDB" id="L8GTP8"/>
<dbReference type="KEGG" id="acan:ACA1_047810"/>
<dbReference type="Proteomes" id="UP000011083">
    <property type="component" value="Unassembled WGS sequence"/>
</dbReference>
<sequence length="145" mass="16132">MLSGIKSFHWWTSPSPHQLYAWTTSYKTGDPDKVHNLGCQHANGFAFWASQGDMGSNSTSESNSTWEYSCSVTINFNGDSRTYMVSPVKLEAINYVTVIRMSNKTRITRAEAHEGEEMVMAYGNSTAPHDELSSGTFETCAPLFN</sequence>
<evidence type="ECO:0000313" key="1">
    <source>
        <dbReference type="EMBL" id="ELR16390.1"/>
    </source>
</evidence>